<dbReference type="GeneID" id="26517718"/>
<reference evidence="4" key="2">
    <citation type="submission" date="2015-03" db="EMBL/GenBank/DDBJ databases">
        <title>The genome and structure of Sinorhizobium meliloti phage phiM9.</title>
        <authorList>
            <person name="Johnson M.C."/>
            <person name="Tatum K.B."/>
            <person name="Lynn J.S."/>
            <person name="Brewer T.E."/>
            <person name="Washburn B.K."/>
            <person name="Stroupe M.E."/>
            <person name="Jones K.M."/>
        </authorList>
    </citation>
    <scope>NUCLEOTIDE SEQUENCE [LARGE SCALE GENOMIC DNA]</scope>
</reference>
<organism evidence="3 4">
    <name type="scientific">Sinorhizobium phage phiM9</name>
    <dbReference type="NCBI Taxonomy" id="1636182"/>
    <lineage>
        <taxon>Viruses</taxon>
        <taxon>Duplodnaviria</taxon>
        <taxon>Heunggongvirae</taxon>
        <taxon>Uroviricota</taxon>
        <taxon>Caudoviricetes</taxon>
        <taxon>Pootjesviridae</taxon>
        <taxon>Emnonavirus</taxon>
        <taxon>Emnonavirus phiM9</taxon>
    </lineage>
</organism>
<proteinExistence type="predicted"/>
<protein>
    <submittedName>
        <fullName evidence="3">Uncharacterized protein</fullName>
    </submittedName>
</protein>
<feature type="coiled-coil region" evidence="1">
    <location>
        <begin position="30"/>
        <end position="57"/>
    </location>
</feature>
<name>A0A0F6TH21_9CAUD</name>
<evidence type="ECO:0000313" key="4">
    <source>
        <dbReference type="Proteomes" id="UP000033804"/>
    </source>
</evidence>
<evidence type="ECO:0000313" key="3">
    <source>
        <dbReference type="EMBL" id="AKE44666.1"/>
    </source>
</evidence>
<keyword evidence="1" id="KW-0175">Coiled coil</keyword>
<gene>
    <name evidence="3" type="ORF">Sm_phiM9_036</name>
</gene>
<feature type="transmembrane region" description="Helical" evidence="2">
    <location>
        <begin position="9"/>
        <end position="30"/>
    </location>
</feature>
<keyword evidence="4" id="KW-1185">Reference proteome</keyword>
<accession>A0A0F6TH21</accession>
<evidence type="ECO:0000256" key="1">
    <source>
        <dbReference type="SAM" id="Coils"/>
    </source>
</evidence>
<keyword evidence="2" id="KW-0472">Membrane</keyword>
<dbReference type="Proteomes" id="UP000033804">
    <property type="component" value="Segment"/>
</dbReference>
<sequence length="117" mass="13346">MLSAKTIKILIYVGIIAAFLAVPIGSYWLVKRANDKLAVLQAEMANVKAERDGYAARIEFIDKIKEIEKETHEESQKEIDEIEHFGKRVDDMIRLAPKTDSSEVLKNTVKMLKERAK</sequence>
<evidence type="ECO:0000256" key="2">
    <source>
        <dbReference type="SAM" id="Phobius"/>
    </source>
</evidence>
<dbReference type="EMBL" id="KP881232">
    <property type="protein sequence ID" value="AKE44666.1"/>
    <property type="molecule type" value="Genomic_DNA"/>
</dbReference>
<dbReference type="OrthoDB" id="41330at10239"/>
<keyword evidence="2" id="KW-1133">Transmembrane helix</keyword>
<keyword evidence="2" id="KW-0812">Transmembrane</keyword>
<dbReference type="KEGG" id="vg:26517718"/>
<dbReference type="RefSeq" id="YP_009189420.1">
    <property type="nucleotide sequence ID" value="NC_028676.1"/>
</dbReference>
<reference evidence="3 4" key="1">
    <citation type="journal article" date="2015" name="J. Virol.">
        <title>Sinorhizobium meliloti Phage ?M9 Defines a New Group of T4 Superfamily Phages with Unusual Genomic Features but a Common T=16 Capsid.</title>
        <authorList>
            <person name="Johnson M.C."/>
            <person name="Tatum K.B."/>
            <person name="Lynn J.S."/>
            <person name="Brewer T.E."/>
            <person name="Lu S."/>
            <person name="Washburn B.K."/>
            <person name="Stroupe M.E."/>
            <person name="Jones K.M."/>
        </authorList>
    </citation>
    <scope>NUCLEOTIDE SEQUENCE [LARGE SCALE GENOMIC DNA]</scope>
</reference>